<gene>
    <name evidence="1" type="primary">pfh1</name>
    <name evidence="1" type="ORF">SNAT2548_LOCUS14323</name>
</gene>
<dbReference type="Proteomes" id="UP000604046">
    <property type="component" value="Unassembled WGS sequence"/>
</dbReference>
<proteinExistence type="predicted"/>
<organism evidence="1 2">
    <name type="scientific">Symbiodinium natans</name>
    <dbReference type="NCBI Taxonomy" id="878477"/>
    <lineage>
        <taxon>Eukaryota</taxon>
        <taxon>Sar</taxon>
        <taxon>Alveolata</taxon>
        <taxon>Dinophyceae</taxon>
        <taxon>Suessiales</taxon>
        <taxon>Symbiodiniaceae</taxon>
        <taxon>Symbiodinium</taxon>
    </lineage>
</organism>
<reference evidence="1" key="1">
    <citation type="submission" date="2021-02" db="EMBL/GenBank/DDBJ databases">
        <authorList>
            <person name="Dougan E. K."/>
            <person name="Rhodes N."/>
            <person name="Thang M."/>
            <person name="Chan C."/>
        </authorList>
    </citation>
    <scope>NUCLEOTIDE SEQUENCE</scope>
</reference>
<accession>A0A812ML78</accession>
<comment type="caution">
    <text evidence="1">The sequence shown here is derived from an EMBL/GenBank/DDBJ whole genome shotgun (WGS) entry which is preliminary data.</text>
</comment>
<evidence type="ECO:0000313" key="2">
    <source>
        <dbReference type="Proteomes" id="UP000604046"/>
    </source>
</evidence>
<sequence length="437" mass="49646">MPIQLGNILTNSKGGKFIPLRGEGSDAPTWKSDWLKVIWNPSCYGEPEAARVSMCLEPDEATKAFFRDTEERVAKALSEHSLRDSRIFGKPLKPEEVQERMASALKISTKETEFLKLKLHWGKVRLWGPDGEKLPAQKLHLQGCLCKVHVELRQVWLMSSQCGVTDVMLQHCASRRPWRRASPRAARTSLQGSELLRLPNAQQLLLARPDGQPTRAGRFYYQLVGRRPPSRRFVEAQPLVRDGPNDFILLRGGAKKLVRSLQPDGSYRVTKLGKAFFREKWTDYIAHMPVRIRGRRRRGQPYVRDDFLPVTLDGLGRQNDGLGEVQEVLAELLRGQKIPDEPWESQVARERFVLPIVDRGAAGIFSASSHSLVGMEEYTRDEKIPRNVVAAALRKMGNPENGDVVMELSDEQYTYDASRDWGVSKRTMQVAQNQVER</sequence>
<dbReference type="EMBL" id="CAJNDS010001646">
    <property type="protein sequence ID" value="CAE7269909.1"/>
    <property type="molecule type" value="Genomic_DNA"/>
</dbReference>
<keyword evidence="2" id="KW-1185">Reference proteome</keyword>
<evidence type="ECO:0000313" key="1">
    <source>
        <dbReference type="EMBL" id="CAE7269909.1"/>
    </source>
</evidence>
<dbReference type="AlphaFoldDB" id="A0A812ML78"/>
<protein>
    <submittedName>
        <fullName evidence="1">Pfh1 protein</fullName>
    </submittedName>
</protein>
<name>A0A812ML78_9DINO</name>